<gene>
    <name evidence="1" type="ORF">METZ01_LOCUS495681</name>
</gene>
<dbReference type="AlphaFoldDB" id="A0A383DEA2"/>
<feature type="non-terminal residue" evidence="1">
    <location>
        <position position="199"/>
    </location>
</feature>
<name>A0A383DEA2_9ZZZZ</name>
<accession>A0A383DEA2</accession>
<protein>
    <submittedName>
        <fullName evidence="1">Uncharacterized protein</fullName>
    </submittedName>
</protein>
<evidence type="ECO:0000313" key="1">
    <source>
        <dbReference type="EMBL" id="SVE42827.1"/>
    </source>
</evidence>
<sequence>MKLTAKRFGNIVKNLPGISSISKVWNYHCDWEAFVNWHNDRLDFLDIRNERVGGRPAARLKKSSILIIPGYVEDNNMIDDARLDVSRSWFIENKILYEYTNDISEKEFIMRFNKSLYDYVCKEIDAVKYSKNQIPSGKLQGYFHEISEWFHLEIINIQDVEPFFELQYRKNVGGRPLGKSKMKTMKEDKIMELYEVYIR</sequence>
<organism evidence="1">
    <name type="scientific">marine metagenome</name>
    <dbReference type="NCBI Taxonomy" id="408172"/>
    <lineage>
        <taxon>unclassified sequences</taxon>
        <taxon>metagenomes</taxon>
        <taxon>ecological metagenomes</taxon>
    </lineage>
</organism>
<reference evidence="1" key="1">
    <citation type="submission" date="2018-05" db="EMBL/GenBank/DDBJ databases">
        <authorList>
            <person name="Lanie J.A."/>
            <person name="Ng W.-L."/>
            <person name="Kazmierczak K.M."/>
            <person name="Andrzejewski T.M."/>
            <person name="Davidsen T.M."/>
            <person name="Wayne K.J."/>
            <person name="Tettelin H."/>
            <person name="Glass J.I."/>
            <person name="Rusch D."/>
            <person name="Podicherti R."/>
            <person name="Tsui H.-C.T."/>
            <person name="Winkler M.E."/>
        </authorList>
    </citation>
    <scope>NUCLEOTIDE SEQUENCE</scope>
</reference>
<proteinExistence type="predicted"/>
<dbReference type="EMBL" id="UINC01216617">
    <property type="protein sequence ID" value="SVE42827.1"/>
    <property type="molecule type" value="Genomic_DNA"/>
</dbReference>